<protein>
    <recommendedName>
        <fullName evidence="4">2-phospho-L-lactate transferase</fullName>
    </recommendedName>
</protein>
<keyword evidence="2" id="KW-0460">Magnesium</keyword>
<evidence type="ECO:0000256" key="2">
    <source>
        <dbReference type="ARBA" id="ARBA00022842"/>
    </source>
</evidence>
<dbReference type="Gene3D" id="3.40.50.10680">
    <property type="entry name" value="CofD-like domains"/>
    <property type="match status" value="1"/>
</dbReference>
<keyword evidence="1" id="KW-0808">Transferase</keyword>
<dbReference type="HAMAP" id="MF_01257">
    <property type="entry name" value="CofD"/>
    <property type="match status" value="1"/>
</dbReference>
<dbReference type="CDD" id="cd07186">
    <property type="entry name" value="CofD_like"/>
    <property type="match status" value="1"/>
</dbReference>
<dbReference type="NCBIfam" id="TIGR01819">
    <property type="entry name" value="F420_cofD"/>
    <property type="match status" value="1"/>
</dbReference>
<dbReference type="AlphaFoldDB" id="A0A381UXD1"/>
<organism evidence="3">
    <name type="scientific">marine metagenome</name>
    <dbReference type="NCBI Taxonomy" id="408172"/>
    <lineage>
        <taxon>unclassified sequences</taxon>
        <taxon>metagenomes</taxon>
        <taxon>ecological metagenomes</taxon>
    </lineage>
</organism>
<dbReference type="InterPro" id="IPR002882">
    <property type="entry name" value="CofD"/>
</dbReference>
<dbReference type="InterPro" id="IPR038136">
    <property type="entry name" value="CofD-like_dom_sf"/>
</dbReference>
<evidence type="ECO:0000256" key="1">
    <source>
        <dbReference type="ARBA" id="ARBA00022679"/>
    </source>
</evidence>
<proteinExistence type="inferred from homology"/>
<dbReference type="Pfam" id="PF01933">
    <property type="entry name" value="CofD"/>
    <property type="match status" value="1"/>
</dbReference>
<accession>A0A381UXD1</accession>
<dbReference type="SUPFAM" id="SSF142338">
    <property type="entry name" value="CofD-like"/>
    <property type="match status" value="1"/>
</dbReference>
<evidence type="ECO:0000313" key="3">
    <source>
        <dbReference type="EMBL" id="SVA32786.1"/>
    </source>
</evidence>
<dbReference type="InterPro" id="IPR010115">
    <property type="entry name" value="FbiA/CofD"/>
</dbReference>
<sequence length="309" mass="33570">MKSVVALAGGVGGAKLALGFSYILGSDELTVVVNTADDDRFYGLHVSPDLDTVMYTLAGVSNSEMGWGLVSESFRTLERLKEYGVDAWFNLGDLDLATHLYRTKMLDEGKTLSEVCQQLAKSLGVEHKILPVTDSSIKTVLETQDGVMSFQEYFVKNQCEPVVKSIDFEGSSNCTVTPEVRQAVMNMDLLVFCPSNPFVSLAPILSVPGFKQLIESFSGKSIGVSPIVGGEAIKGPAAKMLKELGHDVSSLGVARQYVGLCNTFIIDEKDVALKEEIESLGMDVFVTQTIMETDQDKKQLAQYILEISA</sequence>
<dbReference type="PANTHER" id="PTHR43007:SF1">
    <property type="entry name" value="2-PHOSPHO-L-LACTATE TRANSFERASE"/>
    <property type="match status" value="1"/>
</dbReference>
<dbReference type="PANTHER" id="PTHR43007">
    <property type="entry name" value="2-PHOSPHO-L-LACTATE TRANSFERASE"/>
    <property type="match status" value="1"/>
</dbReference>
<name>A0A381UXD1_9ZZZZ</name>
<reference evidence="3" key="1">
    <citation type="submission" date="2018-05" db="EMBL/GenBank/DDBJ databases">
        <authorList>
            <person name="Lanie J.A."/>
            <person name="Ng W.-L."/>
            <person name="Kazmierczak K.M."/>
            <person name="Andrzejewski T.M."/>
            <person name="Davidsen T.M."/>
            <person name="Wayne K.J."/>
            <person name="Tettelin H."/>
            <person name="Glass J.I."/>
            <person name="Rusch D."/>
            <person name="Podicherti R."/>
            <person name="Tsui H.-C.T."/>
            <person name="Winkler M.E."/>
        </authorList>
    </citation>
    <scope>NUCLEOTIDE SEQUENCE</scope>
</reference>
<dbReference type="GO" id="GO:0043743">
    <property type="term" value="F:LPPG:FO 2-phospho-L-lactate transferase activity"/>
    <property type="evidence" value="ECO:0007669"/>
    <property type="project" value="InterPro"/>
</dbReference>
<dbReference type="Gene3D" id="1.10.8.240">
    <property type="entry name" value="CofD-like domain"/>
    <property type="match status" value="1"/>
</dbReference>
<evidence type="ECO:0008006" key="4">
    <source>
        <dbReference type="Google" id="ProtNLM"/>
    </source>
</evidence>
<dbReference type="EMBL" id="UINC01007342">
    <property type="protein sequence ID" value="SVA32786.1"/>
    <property type="molecule type" value="Genomic_DNA"/>
</dbReference>
<gene>
    <name evidence="3" type="ORF">METZ01_LOCUS85640</name>
</gene>
<dbReference type="GO" id="GO:0000287">
    <property type="term" value="F:magnesium ion binding"/>
    <property type="evidence" value="ECO:0007669"/>
    <property type="project" value="InterPro"/>
</dbReference>